<sequence>MPQKSQVGLHKPQAFCPPRGIWEKPGDAQTPHSPFALREDSLLWIELSFFQSL</sequence>
<dbReference type="RefSeq" id="WP_201364708.1">
    <property type="nucleotide sequence ID" value="NZ_BNJJ01000015.1"/>
</dbReference>
<keyword evidence="3" id="KW-1185">Reference proteome</keyword>
<name>A0ABQ3VNF5_9CHLR</name>
<dbReference type="Proteomes" id="UP000635565">
    <property type="component" value="Unassembled WGS sequence"/>
</dbReference>
<gene>
    <name evidence="2" type="ORF">KSZ_51340</name>
</gene>
<evidence type="ECO:0000313" key="2">
    <source>
        <dbReference type="EMBL" id="GHO87128.1"/>
    </source>
</evidence>
<comment type="caution">
    <text evidence="2">The sequence shown here is derived from an EMBL/GenBank/DDBJ whole genome shotgun (WGS) entry which is preliminary data.</text>
</comment>
<evidence type="ECO:0000313" key="3">
    <source>
        <dbReference type="Proteomes" id="UP000635565"/>
    </source>
</evidence>
<dbReference type="EMBL" id="BNJJ01000015">
    <property type="protein sequence ID" value="GHO87128.1"/>
    <property type="molecule type" value="Genomic_DNA"/>
</dbReference>
<protein>
    <submittedName>
        <fullName evidence="2">Uncharacterized protein</fullName>
    </submittedName>
</protein>
<feature type="region of interest" description="Disordered" evidence="1">
    <location>
        <begin position="1"/>
        <end position="31"/>
    </location>
</feature>
<organism evidence="2 3">
    <name type="scientific">Dictyobacter formicarum</name>
    <dbReference type="NCBI Taxonomy" id="2778368"/>
    <lineage>
        <taxon>Bacteria</taxon>
        <taxon>Bacillati</taxon>
        <taxon>Chloroflexota</taxon>
        <taxon>Ktedonobacteria</taxon>
        <taxon>Ktedonobacterales</taxon>
        <taxon>Dictyobacteraceae</taxon>
        <taxon>Dictyobacter</taxon>
    </lineage>
</organism>
<evidence type="ECO:0000256" key="1">
    <source>
        <dbReference type="SAM" id="MobiDB-lite"/>
    </source>
</evidence>
<reference evidence="2 3" key="1">
    <citation type="journal article" date="2021" name="Int. J. Syst. Evol. Microbiol.">
        <title>Reticulibacter mediterranei gen. nov., sp. nov., within the new family Reticulibacteraceae fam. nov., and Ktedonospora formicarum gen. nov., sp. nov., Ktedonobacter robiniae sp. nov., Dictyobacter formicarum sp. nov. and Dictyobacter arantiisoli sp. nov., belonging to the class Ktedonobacteria.</title>
        <authorList>
            <person name="Yabe S."/>
            <person name="Zheng Y."/>
            <person name="Wang C.M."/>
            <person name="Sakai Y."/>
            <person name="Abe K."/>
            <person name="Yokota A."/>
            <person name="Donadio S."/>
            <person name="Cavaletti L."/>
            <person name="Monciardini P."/>
        </authorList>
    </citation>
    <scope>NUCLEOTIDE SEQUENCE [LARGE SCALE GENOMIC DNA]</scope>
    <source>
        <strain evidence="2 3">SOSP1-9</strain>
    </source>
</reference>
<proteinExistence type="predicted"/>
<accession>A0ABQ3VNF5</accession>